<dbReference type="Pfam" id="PF03478">
    <property type="entry name" value="Beta-prop_KIB1-4"/>
    <property type="match status" value="2"/>
</dbReference>
<dbReference type="Proteomes" id="UP001141806">
    <property type="component" value="Unassembled WGS sequence"/>
</dbReference>
<keyword evidence="3" id="KW-1185">Reference proteome</keyword>
<gene>
    <name evidence="2" type="ORF">NE237_025341</name>
</gene>
<reference evidence="2" key="1">
    <citation type="journal article" date="2023" name="Plant J.">
        <title>The genome of the king protea, Protea cynaroides.</title>
        <authorList>
            <person name="Chang J."/>
            <person name="Duong T.A."/>
            <person name="Schoeman C."/>
            <person name="Ma X."/>
            <person name="Roodt D."/>
            <person name="Barker N."/>
            <person name="Li Z."/>
            <person name="Van de Peer Y."/>
            <person name="Mizrachi E."/>
        </authorList>
    </citation>
    <scope>NUCLEOTIDE SEQUENCE</scope>
    <source>
        <tissue evidence="2">Young leaves</tissue>
    </source>
</reference>
<dbReference type="AlphaFoldDB" id="A0A9Q0H2W8"/>
<feature type="domain" description="KIB1-4 beta-propeller" evidence="1">
    <location>
        <begin position="28"/>
        <end position="348"/>
    </location>
</feature>
<dbReference type="InterPro" id="IPR005174">
    <property type="entry name" value="KIB1-4_b-propeller"/>
</dbReference>
<dbReference type="PANTHER" id="PTHR44259:SF114">
    <property type="entry name" value="OS06G0707300 PROTEIN"/>
    <property type="match status" value="1"/>
</dbReference>
<proteinExistence type="predicted"/>
<feature type="domain" description="KIB1-4 beta-propeller" evidence="1">
    <location>
        <begin position="428"/>
        <end position="701"/>
    </location>
</feature>
<protein>
    <recommendedName>
        <fullName evidence="1">KIB1-4 beta-propeller domain-containing protein</fullName>
    </recommendedName>
</protein>
<dbReference type="OrthoDB" id="642536at2759"/>
<dbReference type="EMBL" id="JAMYWD010000010">
    <property type="protein sequence ID" value="KAJ4958230.1"/>
    <property type="molecule type" value="Genomic_DNA"/>
</dbReference>
<dbReference type="PANTHER" id="PTHR44259">
    <property type="entry name" value="OS07G0183000 PROTEIN-RELATED"/>
    <property type="match status" value="1"/>
</dbReference>
<comment type="caution">
    <text evidence="2">The sequence shown here is derived from an EMBL/GenBank/DDBJ whole genome shotgun (WGS) entry which is preliminary data.</text>
</comment>
<evidence type="ECO:0000259" key="1">
    <source>
        <dbReference type="Pfam" id="PF03478"/>
    </source>
</evidence>
<evidence type="ECO:0000313" key="2">
    <source>
        <dbReference type="EMBL" id="KAJ4958230.1"/>
    </source>
</evidence>
<accession>A0A9Q0H2W8</accession>
<name>A0A9Q0H2W8_9MAGN</name>
<dbReference type="InterPro" id="IPR050942">
    <property type="entry name" value="F-box_BR-signaling"/>
</dbReference>
<evidence type="ECO:0000313" key="3">
    <source>
        <dbReference type="Proteomes" id="UP001141806"/>
    </source>
</evidence>
<organism evidence="2 3">
    <name type="scientific">Protea cynaroides</name>
    <dbReference type="NCBI Taxonomy" id="273540"/>
    <lineage>
        <taxon>Eukaryota</taxon>
        <taxon>Viridiplantae</taxon>
        <taxon>Streptophyta</taxon>
        <taxon>Embryophyta</taxon>
        <taxon>Tracheophyta</taxon>
        <taxon>Spermatophyta</taxon>
        <taxon>Magnoliopsida</taxon>
        <taxon>Proteales</taxon>
        <taxon>Proteaceae</taxon>
        <taxon>Protea</taxon>
    </lineage>
</organism>
<sequence>MKNCSHTHLRQLPLLMFPGNDHIEFRHLFSLSRTGRTHGFHIPEIHKKWCCGSYEGWLITVNGSTGEIELFNPFSKNRIRFPQFHIQYSIISFDFQFCPLIPESGIPGDDFQYCLLNYESEIPDDGFQFFPLNCESAIPGDGFRFCPLNCESGIPGDHYIIKAVLSGNSCRTSDFLVMGIISRTRLLAYYRPGAYAWITIETDLFGFDDLIYYKGLFYAVTRHGTVMTYDFSSEPPIMKEIGQEESKCAKYFLVESSGELLLVLRYLIQLEIGYKTVKFEVRKLDENSRQWVEMENIGDRILFLGDFCSMSISAKDFPECKGNSIYFNSDRWNLIYKSATDLDIGVFNFYNGSVKRLRESPPIWTNPTFWIAPCPFYPCLRAVMASNVDWSGLQPELVELILDQLTPLFDHDRLTRLSNHLHFACVCSSWRLVAINNRCWLVTVDGSTGEIQLFNPFSRFCIQLPSLSTFSYPQYSFKPEHLHDSHYILKAVLSASSCRTTDFVVVAIVTNMRKLAYYKPGAYKWTTIETQRSWFVDVIYYRGLFYAIGNNGPIVTYDFSSEPPIVTEIIVQLLKGRITCSMHYLVELLGGLLLVLRHFMWLDDDNEDNNDDNQILVYRGIGRLQYKTFNFQVLKLDESKRQWIQMESIGNHILFLGNSCSMSLPAQDFPECKGNSIYFNDDYWNESNEPPYSYPNIGVFNFENGSVEPFCEPPPMWTTPTFWITPDPW</sequence>